<protein>
    <submittedName>
        <fullName evidence="3">Uncharacterized membrane protein YwzB</fullName>
    </submittedName>
</protein>
<proteinExistence type="predicted"/>
<evidence type="ECO:0000313" key="2">
    <source>
        <dbReference type="EMBL" id="GFI40987.1"/>
    </source>
</evidence>
<keyword evidence="4" id="KW-1185">Reference proteome</keyword>
<evidence type="ECO:0000313" key="4">
    <source>
        <dbReference type="Proteomes" id="UP000198558"/>
    </source>
</evidence>
<name>A0A1I0FT51_9FIRM</name>
<dbReference type="Pfam" id="PF06612">
    <property type="entry name" value="DUF1146"/>
    <property type="match status" value="1"/>
</dbReference>
<dbReference type="Proteomes" id="UP000490821">
    <property type="component" value="Unassembled WGS sequence"/>
</dbReference>
<dbReference type="EMBL" id="BLMI01000120">
    <property type="protein sequence ID" value="GFI40987.1"/>
    <property type="molecule type" value="Genomic_DNA"/>
</dbReference>
<dbReference type="InterPro" id="IPR009526">
    <property type="entry name" value="DUF1146"/>
</dbReference>
<reference evidence="3" key="2">
    <citation type="submission" date="2016-10" db="EMBL/GenBank/DDBJ databases">
        <authorList>
            <person name="de Groot N.N."/>
        </authorList>
    </citation>
    <scope>NUCLEOTIDE SEQUENCE [LARGE SCALE GENOMIC DNA]</scope>
    <source>
        <strain evidence="3">DSM 1551</strain>
    </source>
</reference>
<evidence type="ECO:0000313" key="3">
    <source>
        <dbReference type="EMBL" id="SET61691.1"/>
    </source>
</evidence>
<dbReference type="OrthoDB" id="3035314at2"/>
<dbReference type="EMBL" id="FOIN01000022">
    <property type="protein sequence ID" value="SET61691.1"/>
    <property type="molecule type" value="Genomic_DNA"/>
</dbReference>
<keyword evidence="1" id="KW-0472">Membrane</keyword>
<reference evidence="2 5" key="3">
    <citation type="journal article" date="2020" name="Microbiome">
        <title>Single-cell genomics of uncultured bacteria reveals dietary fiber responders in the mouse gut microbiota.</title>
        <authorList>
            <person name="Chijiiwa R."/>
            <person name="Hosokawa M."/>
            <person name="Kogawa M."/>
            <person name="Nishikawa Y."/>
            <person name="Ide K."/>
            <person name="Sakanashi C."/>
            <person name="Takahashi K."/>
            <person name="Takeyama H."/>
        </authorList>
    </citation>
    <scope>NUCLEOTIDE SEQUENCE [LARGE SCALE GENOMIC DNA]</scope>
    <source>
        <strain evidence="2">IMSAGC_017</strain>
    </source>
</reference>
<accession>A0A1I0FT51</accession>
<reference evidence="4" key="1">
    <citation type="submission" date="2016-10" db="EMBL/GenBank/DDBJ databases">
        <authorList>
            <person name="Varghese N."/>
            <person name="Submissions S."/>
        </authorList>
    </citation>
    <scope>NUCLEOTIDE SEQUENCE [LARGE SCALE GENOMIC DNA]</scope>
    <source>
        <strain evidence="4">DSM 1551</strain>
    </source>
</reference>
<dbReference type="Proteomes" id="UP000198558">
    <property type="component" value="Unassembled WGS sequence"/>
</dbReference>
<dbReference type="RefSeq" id="WP_092354541.1">
    <property type="nucleotide sequence ID" value="NZ_BLMI01000120.1"/>
</dbReference>
<evidence type="ECO:0000256" key="1">
    <source>
        <dbReference type="SAM" id="Phobius"/>
    </source>
</evidence>
<dbReference type="GeneID" id="78288757"/>
<keyword evidence="1" id="KW-0812">Transmembrane</keyword>
<feature type="transmembrane region" description="Helical" evidence="1">
    <location>
        <begin position="39"/>
        <end position="59"/>
    </location>
</feature>
<feature type="transmembrane region" description="Helical" evidence="1">
    <location>
        <begin position="6"/>
        <end position="27"/>
    </location>
</feature>
<evidence type="ECO:0000313" key="5">
    <source>
        <dbReference type="Proteomes" id="UP000490821"/>
    </source>
</evidence>
<dbReference type="PROSITE" id="PS51257">
    <property type="entry name" value="PROKAR_LIPOPROTEIN"/>
    <property type="match status" value="1"/>
</dbReference>
<dbReference type="AlphaFoldDB" id="A0A1I0FT51"/>
<organism evidence="3 4">
    <name type="scientific">Thomasclavelia cocleata</name>
    <dbReference type="NCBI Taxonomy" id="69824"/>
    <lineage>
        <taxon>Bacteria</taxon>
        <taxon>Bacillati</taxon>
        <taxon>Bacillota</taxon>
        <taxon>Erysipelotrichia</taxon>
        <taxon>Erysipelotrichales</taxon>
        <taxon>Coprobacillaceae</taxon>
        <taxon>Thomasclavelia</taxon>
    </lineage>
</organism>
<gene>
    <name evidence="2" type="ORF">IMSAGC017_01027</name>
    <name evidence="3" type="ORF">SAMN04489758_12227</name>
</gene>
<sequence length="66" mass="7744">MSYQIIKTFVYVVSVMLSMWGLSCFNFDNIIRKAKVREFYLFFLIASLSLGYLLGSFILEFATIHF</sequence>
<keyword evidence="1" id="KW-1133">Transmembrane helix</keyword>